<gene>
    <name evidence="1" type="ORF">HMPREF1044_1826</name>
</gene>
<comment type="caution">
    <text evidence="1">The sequence shown here is derived from an EMBL/GenBank/DDBJ whole genome shotgun (WGS) entry which is preliminary data.</text>
</comment>
<evidence type="ECO:0000313" key="1">
    <source>
        <dbReference type="EMBL" id="EID19897.1"/>
    </source>
</evidence>
<organism evidence="1 2">
    <name type="scientific">Streptococcus constellatus subsp. constellatus SK53</name>
    <dbReference type="NCBI Taxonomy" id="1095730"/>
    <lineage>
        <taxon>Bacteria</taxon>
        <taxon>Bacillati</taxon>
        <taxon>Bacillota</taxon>
        <taxon>Bacilli</taxon>
        <taxon>Lactobacillales</taxon>
        <taxon>Streptococcaceae</taxon>
        <taxon>Streptococcus</taxon>
        <taxon>Streptococcus anginosus group</taxon>
    </lineage>
</organism>
<dbReference type="AlphaFoldDB" id="A0AAD2Y3Q3"/>
<dbReference type="Proteomes" id="UP000005070">
    <property type="component" value="Unassembled WGS sequence"/>
</dbReference>
<accession>A0AAD2Y3Q3</accession>
<name>A0AAD2Y3Q3_STRCV</name>
<protein>
    <submittedName>
        <fullName evidence="1">Uncharacterized protein</fullName>
    </submittedName>
</protein>
<reference evidence="1 2" key="1">
    <citation type="submission" date="2012-01" db="EMBL/GenBank/DDBJ databases">
        <authorList>
            <person name="Harkins D.M."/>
            <person name="Madupu R."/>
            <person name="Durkin A.S."/>
            <person name="Torralba M."/>
            <person name="Methe B."/>
            <person name="Sutton G.G."/>
            <person name="Nelson K.E."/>
        </authorList>
    </citation>
    <scope>NUCLEOTIDE SEQUENCE [LARGE SCALE GENOMIC DNA]</scope>
    <source>
        <strain evidence="1 2">SK53</strain>
    </source>
</reference>
<sequence>MIAHILLFSSNKRNHKMNRLENVEFVNAVLGEFPDWIDLK</sequence>
<dbReference type="EMBL" id="AICQ01000035">
    <property type="protein sequence ID" value="EID19897.1"/>
    <property type="molecule type" value="Genomic_DNA"/>
</dbReference>
<proteinExistence type="predicted"/>
<evidence type="ECO:0000313" key="2">
    <source>
        <dbReference type="Proteomes" id="UP000005070"/>
    </source>
</evidence>